<organism evidence="1 2">
    <name type="scientific">Methanobacterium paludis (strain DSM 25820 / JCM 18151 / SWAN1)</name>
    <dbReference type="NCBI Taxonomy" id="868131"/>
    <lineage>
        <taxon>Archaea</taxon>
        <taxon>Methanobacteriati</taxon>
        <taxon>Methanobacteriota</taxon>
        <taxon>Methanomada group</taxon>
        <taxon>Methanobacteria</taxon>
        <taxon>Methanobacteriales</taxon>
        <taxon>Methanobacteriaceae</taxon>
        <taxon>Methanobacterium</taxon>
    </lineage>
</organism>
<dbReference type="EMBL" id="CP002772">
    <property type="protein sequence ID" value="AEG18995.1"/>
    <property type="molecule type" value="Genomic_DNA"/>
</dbReference>
<name>F6D6V7_METPW</name>
<dbReference type="Proteomes" id="UP000009231">
    <property type="component" value="Chromosome"/>
</dbReference>
<evidence type="ECO:0000313" key="2">
    <source>
        <dbReference type="Proteomes" id="UP000009231"/>
    </source>
</evidence>
<evidence type="ECO:0000313" key="1">
    <source>
        <dbReference type="EMBL" id="AEG18995.1"/>
    </source>
</evidence>
<gene>
    <name evidence="1" type="ordered locus">MSWAN_1986</name>
</gene>
<protein>
    <submittedName>
        <fullName evidence="1">Uncharacterized protein</fullName>
    </submittedName>
</protein>
<dbReference type="AlphaFoldDB" id="F6D6V7"/>
<dbReference type="GeneID" id="10669503"/>
<dbReference type="RefSeq" id="WP_013826494.1">
    <property type="nucleotide sequence ID" value="NC_015574.1"/>
</dbReference>
<dbReference type="eggNOG" id="arCOG09686">
    <property type="taxonomic scope" value="Archaea"/>
</dbReference>
<accession>F6D6V7</accession>
<proteinExistence type="predicted"/>
<dbReference type="OrthoDB" id="80469at2157"/>
<reference evidence="1 2" key="1">
    <citation type="journal article" date="2014" name="Int. J. Syst. Evol. Microbiol.">
        <title>Methanobacterium paludis sp. nov. and a novel strain of Methanobacterium lacus isolated from northern peatlands.</title>
        <authorList>
            <person name="Cadillo-Quiroz H."/>
            <person name="Brauer S.L."/>
            <person name="Goodson N."/>
            <person name="Yavitt J.B."/>
            <person name="Zinder S.H."/>
        </authorList>
    </citation>
    <scope>NUCLEOTIDE SEQUENCE [LARGE SCALE GENOMIC DNA]</scope>
    <source>
        <strain evidence="2">DSM 25820 / JCM 18151 / SWAN1</strain>
    </source>
</reference>
<dbReference type="HOGENOM" id="CLU_118896_0_0_2"/>
<sequence>MEDGLKYLVLGYRKNTGKTQAELARELEIPLHIVVALEMGSYKYPTKVLQAKIKDLTSQFDQQDLMCLGRGYRIREELGPDFKYFLRGLEETSGISPDELKKMHGEECLRTIGSVDMDEFEVVLVGRSV</sequence>
<keyword evidence="2" id="KW-1185">Reference proteome</keyword>
<dbReference type="KEGG" id="mew:MSWAN_1986"/>